<keyword evidence="8" id="KW-1185">Reference proteome</keyword>
<dbReference type="Gene3D" id="3.30.70.1020">
    <property type="entry name" value="Trehalose-6-phosphate phosphatase related protein, domain 2"/>
    <property type="match status" value="1"/>
</dbReference>
<comment type="similarity">
    <text evidence="2">In the N-terminal section; belongs to the glycosyltransferase 20 family.</text>
</comment>
<evidence type="ECO:0000256" key="4">
    <source>
        <dbReference type="ARBA" id="ARBA00022490"/>
    </source>
</evidence>
<dbReference type="InterPro" id="IPR023214">
    <property type="entry name" value="HAD_sf"/>
</dbReference>
<comment type="similarity">
    <text evidence="3">In the C-terminal section; belongs to the trehalose phosphatase family.</text>
</comment>
<dbReference type="GO" id="GO:0003825">
    <property type="term" value="F:alpha,alpha-trehalose-phosphate synthase (UDP-forming) activity"/>
    <property type="evidence" value="ECO:0007669"/>
    <property type="project" value="TreeGrafter"/>
</dbReference>
<dbReference type="InterPro" id="IPR036412">
    <property type="entry name" value="HAD-like_sf"/>
</dbReference>
<dbReference type="OrthoDB" id="755951at2759"/>
<keyword evidence="5" id="KW-0597">Phosphoprotein</keyword>
<dbReference type="Gene3D" id="3.40.50.2000">
    <property type="entry name" value="Glycogen Phosphorylase B"/>
    <property type="match status" value="2"/>
</dbReference>
<name>A0A167VQ45_9EURO</name>
<dbReference type="InterPro" id="IPR003337">
    <property type="entry name" value="Trehalose_PPase"/>
</dbReference>
<keyword evidence="4" id="KW-0963">Cytoplasm</keyword>
<dbReference type="Gene3D" id="3.40.50.1000">
    <property type="entry name" value="HAD superfamily/HAD-like"/>
    <property type="match status" value="1"/>
</dbReference>
<dbReference type="GO" id="GO:0005992">
    <property type="term" value="P:trehalose biosynthetic process"/>
    <property type="evidence" value="ECO:0007669"/>
    <property type="project" value="InterPro"/>
</dbReference>
<dbReference type="Pfam" id="PF00982">
    <property type="entry name" value="Glyco_transf_20"/>
    <property type="match status" value="1"/>
</dbReference>
<dbReference type="FunFam" id="3.40.50.2000:FF:000099">
    <property type="entry name" value="Alpha,alpha-trehalose phosphate synthase subunit, putative"/>
    <property type="match status" value="1"/>
</dbReference>
<feature type="compositionally biased region" description="Low complexity" evidence="6">
    <location>
        <begin position="66"/>
        <end position="83"/>
    </location>
</feature>
<dbReference type="InterPro" id="IPR001830">
    <property type="entry name" value="Glyco_trans_20"/>
</dbReference>
<comment type="caution">
    <text evidence="7">The sequence shown here is derived from an EMBL/GenBank/DDBJ whole genome shotgun (WGS) entry which is preliminary data.</text>
</comment>
<protein>
    <submittedName>
        <fullName evidence="7">Alpha,alpha-trehalose phosphate synthase subunit TPS3</fullName>
    </submittedName>
</protein>
<dbReference type="PANTHER" id="PTHR10788">
    <property type="entry name" value="TREHALOSE-6-PHOSPHATE SYNTHASE"/>
    <property type="match status" value="1"/>
</dbReference>
<evidence type="ECO:0000256" key="6">
    <source>
        <dbReference type="SAM" id="MobiDB-lite"/>
    </source>
</evidence>
<dbReference type="InterPro" id="IPR006379">
    <property type="entry name" value="HAD-SF_hydro_IIB"/>
</dbReference>
<feature type="compositionally biased region" description="Low complexity" evidence="6">
    <location>
        <begin position="40"/>
        <end position="52"/>
    </location>
</feature>
<evidence type="ECO:0000313" key="8">
    <source>
        <dbReference type="Proteomes" id="UP000242877"/>
    </source>
</evidence>
<proteinExistence type="inferred from homology"/>
<organism evidence="7 8">
    <name type="scientific">Ascosphaera apis ARSEF 7405</name>
    <dbReference type="NCBI Taxonomy" id="392613"/>
    <lineage>
        <taxon>Eukaryota</taxon>
        <taxon>Fungi</taxon>
        <taxon>Dikarya</taxon>
        <taxon>Ascomycota</taxon>
        <taxon>Pezizomycotina</taxon>
        <taxon>Eurotiomycetes</taxon>
        <taxon>Eurotiomycetidae</taxon>
        <taxon>Onygenales</taxon>
        <taxon>Ascosphaeraceae</taxon>
        <taxon>Ascosphaera</taxon>
    </lineage>
</organism>
<dbReference type="SUPFAM" id="SSF56784">
    <property type="entry name" value="HAD-like"/>
    <property type="match status" value="1"/>
</dbReference>
<dbReference type="FunFam" id="3.40.50.2000:FF:000036">
    <property type="entry name" value="Alpha,alpha-trehalose-phosphate synthase subunit Tps2"/>
    <property type="match status" value="1"/>
</dbReference>
<dbReference type="GO" id="GO:0005829">
    <property type="term" value="C:cytosol"/>
    <property type="evidence" value="ECO:0007669"/>
    <property type="project" value="TreeGrafter"/>
</dbReference>
<dbReference type="GO" id="GO:0004805">
    <property type="term" value="F:trehalose-phosphatase activity"/>
    <property type="evidence" value="ECO:0007669"/>
    <property type="project" value="TreeGrafter"/>
</dbReference>
<reference evidence="7 8" key="1">
    <citation type="journal article" date="2016" name="Genome Biol. Evol.">
        <title>Divergent and convergent evolution of fungal pathogenicity.</title>
        <authorList>
            <person name="Shang Y."/>
            <person name="Xiao G."/>
            <person name="Zheng P."/>
            <person name="Cen K."/>
            <person name="Zhan S."/>
            <person name="Wang C."/>
        </authorList>
    </citation>
    <scope>NUCLEOTIDE SEQUENCE [LARGE SCALE GENOMIC DNA]</scope>
    <source>
        <strain evidence="7 8">ARSEF 7405</strain>
    </source>
</reference>
<dbReference type="Pfam" id="PF02358">
    <property type="entry name" value="Trehalose_PPase"/>
    <property type="match status" value="1"/>
</dbReference>
<comment type="subcellular location">
    <subcellularLocation>
        <location evidence="1">Cytoplasm</location>
    </subcellularLocation>
</comment>
<sequence length="944" mass="104700">MTIFNVSLFLPYTVNFHLPGRSSRASSPAPGGGAGAGGKSDPTSPTLTPSSDLYKKGSFTRRKTLSGGSRPSSSSGGSKSANSTPPPTAQKTAPSAAAGNGNGSGHFSGPGPTPLMPSENDLAEWGAAKGPYVQPAPHTIPAPSASILGEEAVLADPLLRQHATLEKKPTVTFHEEAPIFSYADWTIEPSQLGNGGLKNAINSAIDEGLLQDQLWVGTLGMPTDALSDRIKTDISDKLAADHDSITVFVDDSDFDGHYLHFCKTILWPVFHYQIPDNPKSKAYEDHSWIYYVRVNQAFADHIVKNWKRDDVIWIHDYHLLLVPSMVREKIPDAQIGFFLHVAFPSSEVFRCLAVRKEILQGMLGANLIGFQAAEYCHHFLQTCILLLNAEATTDGVQLENRFIDVGTFPIGIDPKSLEKRRRQPDVRQYITDLKKKYEGKHLIVARDKLDNIRGVRQKLLAYELFLNKYPKWKNKVVLLQVALTTAEQPELEAVVTDIATRVNSIHSSLSHQPLVFLRQDISFPQFLALISVANVLMVTSLREGMNLTSQEFIYCQDGAISPETKHAPLILSEFTGSASLFDNSPYRVNPWNYHEVADAINSSLEASEAEREKRWKALNDTVTHHTAAKWFSEFTSKLRKAYVEQAQRDNLSIPRLDMHSLIKNYKSSKQRLFILDYEGTLASWGSPMNIVMTTPQRAIQALNNVLEDPNNVVYVMSSRMPEEMERLFRQVARVGLIAENGCYIREHNSEAWTKLVDDEQTRSWKAGVADMIAYFRDRTEGSWVEERHASLVFRYANCEDQEAAYRHGADCAANINETCSGMGIHAVNVDGCMIVEPIRPNKATAANLVYERLDKASEEGGVDFLFVVGDGRDDEVVFKWANVLGEEEKVPVVKTVKLGLQNSEAMATMTQGVTGVLSCLQKLAMISQEARKAQETAGGDEKTE</sequence>
<dbReference type="SUPFAM" id="SSF53756">
    <property type="entry name" value="UDP-Glycosyltransferase/glycogen phosphorylase"/>
    <property type="match status" value="1"/>
</dbReference>
<evidence type="ECO:0000256" key="5">
    <source>
        <dbReference type="ARBA" id="ARBA00022553"/>
    </source>
</evidence>
<dbReference type="GO" id="GO:0030234">
    <property type="term" value="F:enzyme regulator activity"/>
    <property type="evidence" value="ECO:0007669"/>
    <property type="project" value="UniProtKB-ARBA"/>
</dbReference>
<feature type="region of interest" description="Disordered" evidence="6">
    <location>
        <begin position="22"/>
        <end position="121"/>
    </location>
</feature>
<accession>A0A167VQ45</accession>
<dbReference type="CDD" id="cd03788">
    <property type="entry name" value="GT20_TPS"/>
    <property type="match status" value="1"/>
</dbReference>
<evidence type="ECO:0000256" key="2">
    <source>
        <dbReference type="ARBA" id="ARBA00005409"/>
    </source>
</evidence>
<dbReference type="EMBL" id="AZGZ01000030">
    <property type="protein sequence ID" value="KZZ87845.1"/>
    <property type="molecule type" value="Genomic_DNA"/>
</dbReference>
<dbReference type="NCBIfam" id="TIGR01484">
    <property type="entry name" value="HAD-SF-IIB"/>
    <property type="match status" value="1"/>
</dbReference>
<dbReference type="GO" id="GO:0005946">
    <property type="term" value="C:alpha,alpha-trehalose-phosphate synthase complex (UDP-forming)"/>
    <property type="evidence" value="ECO:0007669"/>
    <property type="project" value="TreeGrafter"/>
</dbReference>
<evidence type="ECO:0000313" key="7">
    <source>
        <dbReference type="EMBL" id="KZZ87845.1"/>
    </source>
</evidence>
<dbReference type="AlphaFoldDB" id="A0A167VQ45"/>
<evidence type="ECO:0000256" key="3">
    <source>
        <dbReference type="ARBA" id="ARBA00006330"/>
    </source>
</evidence>
<dbReference type="PANTHER" id="PTHR10788:SF15">
    <property type="entry name" value="TREHALOSE SYNTHASE COMPLEX REGULATORY SUBUNIT TPS3-RELATED"/>
    <property type="match status" value="1"/>
</dbReference>
<gene>
    <name evidence="7" type="ORF">AAP_05329</name>
</gene>
<evidence type="ECO:0000256" key="1">
    <source>
        <dbReference type="ARBA" id="ARBA00004496"/>
    </source>
</evidence>
<dbReference type="Proteomes" id="UP000242877">
    <property type="component" value="Unassembled WGS sequence"/>
</dbReference>
<dbReference type="VEuPathDB" id="FungiDB:AAP_05329"/>